<accession>A0A653W4X6</accession>
<gene>
    <name evidence="2" type="ORF">MARI151_60125</name>
</gene>
<dbReference type="EMBL" id="CABWLR010000006">
    <property type="protein sequence ID" value="VXC13075.1"/>
    <property type="molecule type" value="Genomic_DNA"/>
</dbReference>
<reference evidence="2 3" key="1">
    <citation type="submission" date="2019-10" db="EMBL/GenBank/DDBJ databases">
        <authorList>
            <person name="Karimi E."/>
        </authorList>
    </citation>
    <scope>NUCLEOTIDE SEQUENCE [LARGE SCALE GENOMIC DNA]</scope>
    <source>
        <strain evidence="2">Maribacter sp. 151</strain>
    </source>
</reference>
<feature type="compositionally biased region" description="Basic and acidic residues" evidence="1">
    <location>
        <begin position="1"/>
        <end position="12"/>
    </location>
</feature>
<dbReference type="Proteomes" id="UP000430202">
    <property type="component" value="Unassembled WGS sequence"/>
</dbReference>
<keyword evidence="3" id="KW-1185">Reference proteome</keyword>
<evidence type="ECO:0000313" key="2">
    <source>
        <dbReference type="EMBL" id="VXC13075.1"/>
    </source>
</evidence>
<organism evidence="2 3">
    <name type="scientific">Maribacter litoralis</name>
    <dbReference type="NCBI Taxonomy" id="2059726"/>
    <lineage>
        <taxon>Bacteria</taxon>
        <taxon>Pseudomonadati</taxon>
        <taxon>Bacteroidota</taxon>
        <taxon>Flavobacteriia</taxon>
        <taxon>Flavobacteriales</taxon>
        <taxon>Flavobacteriaceae</taxon>
        <taxon>Maribacter</taxon>
    </lineage>
</organism>
<sequence length="114" mass="12784">MITEDKSKDKLRSTGGLQNNVPQHQNIADHGNTQKEVGKPVNNGGVATATYDIHVEKQWMAVKDEYLANFPETEDLDANNEPDSLGALIAKIAERRQKSTEEIHTEIMNWPTKK</sequence>
<feature type="compositionally biased region" description="Polar residues" evidence="1">
    <location>
        <begin position="15"/>
        <end position="26"/>
    </location>
</feature>
<protein>
    <submittedName>
        <fullName evidence="2">Uncharacterized protein</fullName>
    </submittedName>
</protein>
<evidence type="ECO:0000256" key="1">
    <source>
        <dbReference type="SAM" id="MobiDB-lite"/>
    </source>
</evidence>
<evidence type="ECO:0000313" key="3">
    <source>
        <dbReference type="Proteomes" id="UP000430202"/>
    </source>
</evidence>
<dbReference type="AlphaFoldDB" id="A0A653W4X6"/>
<feature type="region of interest" description="Disordered" evidence="1">
    <location>
        <begin position="1"/>
        <end position="46"/>
    </location>
</feature>
<dbReference type="RefSeq" id="WP_159303799.1">
    <property type="nucleotide sequence ID" value="NZ_LR733271.1"/>
</dbReference>
<name>A0A653W4X6_9FLAO</name>
<proteinExistence type="predicted"/>